<protein>
    <submittedName>
        <fullName evidence="2">Uncharacterized protein</fullName>
    </submittedName>
</protein>
<gene>
    <name evidence="2" type="ORF">Pcinc_006157</name>
</gene>
<feature type="compositionally biased region" description="Low complexity" evidence="1">
    <location>
        <begin position="29"/>
        <end position="44"/>
    </location>
</feature>
<name>A0AAE1GHW7_PETCI</name>
<dbReference type="EMBL" id="JAWQEG010000458">
    <property type="protein sequence ID" value="KAK3889863.1"/>
    <property type="molecule type" value="Genomic_DNA"/>
</dbReference>
<feature type="region of interest" description="Disordered" evidence="1">
    <location>
        <begin position="29"/>
        <end position="132"/>
    </location>
</feature>
<comment type="caution">
    <text evidence="2">The sequence shown here is derived from an EMBL/GenBank/DDBJ whole genome shotgun (WGS) entry which is preliminary data.</text>
</comment>
<dbReference type="PRINTS" id="PR01217">
    <property type="entry name" value="PRICHEXTENSN"/>
</dbReference>
<reference evidence="2" key="1">
    <citation type="submission" date="2023-10" db="EMBL/GenBank/DDBJ databases">
        <title>Genome assemblies of two species of porcelain crab, Petrolisthes cinctipes and Petrolisthes manimaculis (Anomura: Porcellanidae).</title>
        <authorList>
            <person name="Angst P."/>
        </authorList>
    </citation>
    <scope>NUCLEOTIDE SEQUENCE</scope>
    <source>
        <strain evidence="2">PB745_01</strain>
        <tissue evidence="2">Gill</tissue>
    </source>
</reference>
<dbReference type="AlphaFoldDB" id="A0AAE1GHW7"/>
<keyword evidence="3" id="KW-1185">Reference proteome</keyword>
<feature type="compositionally biased region" description="Pro residues" evidence="1">
    <location>
        <begin position="82"/>
        <end position="96"/>
    </location>
</feature>
<accession>A0AAE1GHW7</accession>
<organism evidence="2 3">
    <name type="scientific">Petrolisthes cinctipes</name>
    <name type="common">Flat porcelain crab</name>
    <dbReference type="NCBI Taxonomy" id="88211"/>
    <lineage>
        <taxon>Eukaryota</taxon>
        <taxon>Metazoa</taxon>
        <taxon>Ecdysozoa</taxon>
        <taxon>Arthropoda</taxon>
        <taxon>Crustacea</taxon>
        <taxon>Multicrustacea</taxon>
        <taxon>Malacostraca</taxon>
        <taxon>Eumalacostraca</taxon>
        <taxon>Eucarida</taxon>
        <taxon>Decapoda</taxon>
        <taxon>Pleocyemata</taxon>
        <taxon>Anomura</taxon>
        <taxon>Galatheoidea</taxon>
        <taxon>Porcellanidae</taxon>
        <taxon>Petrolisthes</taxon>
    </lineage>
</organism>
<evidence type="ECO:0000313" key="3">
    <source>
        <dbReference type="Proteomes" id="UP001286313"/>
    </source>
</evidence>
<evidence type="ECO:0000313" key="2">
    <source>
        <dbReference type="EMBL" id="KAK3889863.1"/>
    </source>
</evidence>
<dbReference type="Proteomes" id="UP001286313">
    <property type="component" value="Unassembled WGS sequence"/>
</dbReference>
<proteinExistence type="predicted"/>
<feature type="compositionally biased region" description="Low complexity" evidence="1">
    <location>
        <begin position="97"/>
        <end position="108"/>
    </location>
</feature>
<evidence type="ECO:0000256" key="1">
    <source>
        <dbReference type="SAM" id="MobiDB-lite"/>
    </source>
</evidence>
<feature type="compositionally biased region" description="Pro residues" evidence="1">
    <location>
        <begin position="60"/>
        <end position="73"/>
    </location>
</feature>
<sequence length="132" mass="14230">MVVAEGEATSCACCASLRFPGAFVTLTTSPLSQSSLSPPNNLPFSPHPPPTPKLFLYPPLSTPRPPFSPPSPTPKLLLYPPLSTPRPPFSPHPQPPNSSYTLPCLPHDFPFHPPPQPPNSSYTLPCLTHHLP</sequence>